<dbReference type="AlphaFoldDB" id="A0A6A4Z4C7"/>
<dbReference type="Proteomes" id="UP000469452">
    <property type="component" value="Unassembled WGS sequence"/>
</dbReference>
<organism evidence="1 2">
    <name type="scientific">Aphanomyces astaci</name>
    <name type="common">Crayfish plague agent</name>
    <dbReference type="NCBI Taxonomy" id="112090"/>
    <lineage>
        <taxon>Eukaryota</taxon>
        <taxon>Sar</taxon>
        <taxon>Stramenopiles</taxon>
        <taxon>Oomycota</taxon>
        <taxon>Saprolegniomycetes</taxon>
        <taxon>Saprolegniales</taxon>
        <taxon>Verrucalvaceae</taxon>
        <taxon>Aphanomyces</taxon>
    </lineage>
</organism>
<reference evidence="1 2" key="1">
    <citation type="submission" date="2019-06" db="EMBL/GenBank/DDBJ databases">
        <title>Genomics analysis of Aphanomyces spp. identifies a new class of oomycete effector associated with host adaptation.</title>
        <authorList>
            <person name="Gaulin E."/>
        </authorList>
    </citation>
    <scope>NUCLEOTIDE SEQUENCE [LARGE SCALE GENOMIC DNA]</scope>
    <source>
        <strain evidence="1 2">E</strain>
    </source>
</reference>
<proteinExistence type="predicted"/>
<dbReference type="SUPFAM" id="SSF50156">
    <property type="entry name" value="PDZ domain-like"/>
    <property type="match status" value="1"/>
</dbReference>
<comment type="caution">
    <text evidence="1">The sequence shown here is derived from an EMBL/GenBank/DDBJ whole genome shotgun (WGS) entry which is preliminary data.</text>
</comment>
<dbReference type="Gene3D" id="2.30.42.10">
    <property type="match status" value="1"/>
</dbReference>
<gene>
    <name evidence="1" type="ORF">AaE_014973</name>
</gene>
<name>A0A6A4Z4C7_APHAT</name>
<protein>
    <recommendedName>
        <fullName evidence="3">PDZ domain-containing protein</fullName>
    </recommendedName>
</protein>
<evidence type="ECO:0000313" key="2">
    <source>
        <dbReference type="Proteomes" id="UP000469452"/>
    </source>
</evidence>
<evidence type="ECO:0000313" key="1">
    <source>
        <dbReference type="EMBL" id="KAF0704373.1"/>
    </source>
</evidence>
<dbReference type="VEuPathDB" id="FungiDB:H257_12876"/>
<accession>A0A6A4Z4C7</accession>
<evidence type="ECO:0008006" key="3">
    <source>
        <dbReference type="Google" id="ProtNLM"/>
    </source>
</evidence>
<dbReference type="EMBL" id="VJMI01020438">
    <property type="protein sequence ID" value="KAF0704373.1"/>
    <property type="molecule type" value="Genomic_DNA"/>
</dbReference>
<dbReference type="InterPro" id="IPR036034">
    <property type="entry name" value="PDZ_sf"/>
</dbReference>
<sequence length="137" mass="15690">MVKLPSLFPRDCMTPRKRIYARRYMFRSTQNETWGFNFYQDGTVTHVVDQSPAYRAGLTVGSIICDVWNNNANVWGPPDPRLVLGQLLLVMKVDQTKRGKRWTAYLVARNRRYKEGAILGYTVASCTVIEAKCVLQA</sequence>